<dbReference type="PRINTS" id="PR01033">
    <property type="entry name" value="PHYTOCHROME"/>
</dbReference>
<evidence type="ECO:0000259" key="7">
    <source>
        <dbReference type="PROSITE" id="PS50046"/>
    </source>
</evidence>
<reference evidence="9 10" key="1">
    <citation type="journal article" date="2011" name="J. Bacteriol.">
        <title>Genome sequence of Salinisphaera shabanensis, a gammaproteobacterium from the harsh, variable environment of the brine-seawater interface of the Shaban Deep in the Red Sea.</title>
        <authorList>
            <person name="Antunes A."/>
            <person name="Alam I."/>
            <person name="Bajic V.B."/>
            <person name="Stingl U."/>
        </authorList>
    </citation>
    <scope>NUCLEOTIDE SEQUENCE [LARGE SCALE GENOMIC DNA]</scope>
    <source>
        <strain evidence="9 10">E1L3A</strain>
    </source>
</reference>
<keyword evidence="5" id="KW-0675">Receptor</keyword>
<name>U2FPX0_9GAMM</name>
<evidence type="ECO:0000256" key="5">
    <source>
        <dbReference type="ARBA" id="ARBA00023170"/>
    </source>
</evidence>
<dbReference type="Gene3D" id="3.30.70.270">
    <property type="match status" value="1"/>
</dbReference>
<dbReference type="FunFam" id="3.30.70.270:FF:000001">
    <property type="entry name" value="Diguanylate cyclase domain protein"/>
    <property type="match status" value="1"/>
</dbReference>
<dbReference type="InterPro" id="IPR035965">
    <property type="entry name" value="PAS-like_dom_sf"/>
</dbReference>
<dbReference type="SUPFAM" id="SSF55073">
    <property type="entry name" value="Nucleotide cyclase"/>
    <property type="match status" value="1"/>
</dbReference>
<dbReference type="InterPro" id="IPR000160">
    <property type="entry name" value="GGDEF_dom"/>
</dbReference>
<dbReference type="SUPFAM" id="SSF55785">
    <property type="entry name" value="PYP-like sensor domain (PAS domain)"/>
    <property type="match status" value="1"/>
</dbReference>
<dbReference type="NCBIfam" id="TIGR00254">
    <property type="entry name" value="GGDEF"/>
    <property type="match status" value="1"/>
</dbReference>
<dbReference type="Proteomes" id="UP000006242">
    <property type="component" value="Unassembled WGS sequence"/>
</dbReference>
<evidence type="ECO:0000313" key="10">
    <source>
        <dbReference type="Proteomes" id="UP000006242"/>
    </source>
</evidence>
<dbReference type="Pfam" id="PF01590">
    <property type="entry name" value="GAF"/>
    <property type="match status" value="1"/>
</dbReference>
<dbReference type="InterPro" id="IPR029016">
    <property type="entry name" value="GAF-like_dom_sf"/>
</dbReference>
<dbReference type="PROSITE" id="PS50046">
    <property type="entry name" value="PHYTOCHROME_2"/>
    <property type="match status" value="1"/>
</dbReference>
<dbReference type="Gene3D" id="3.30.450.20">
    <property type="entry name" value="PAS domain"/>
    <property type="match status" value="1"/>
</dbReference>
<evidence type="ECO:0000256" key="1">
    <source>
        <dbReference type="ARBA" id="ARBA00001946"/>
    </source>
</evidence>
<dbReference type="PANTHER" id="PTHR46663">
    <property type="entry name" value="DIGUANYLATE CYCLASE DGCT-RELATED"/>
    <property type="match status" value="1"/>
</dbReference>
<accession>U2FPX0</accession>
<organism evidence="9 10">
    <name type="scientific">Salinisphaera shabanensis E1L3A</name>
    <dbReference type="NCBI Taxonomy" id="1033802"/>
    <lineage>
        <taxon>Bacteria</taxon>
        <taxon>Pseudomonadati</taxon>
        <taxon>Pseudomonadota</taxon>
        <taxon>Gammaproteobacteria</taxon>
        <taxon>Salinisphaerales</taxon>
        <taxon>Salinisphaeraceae</taxon>
        <taxon>Salinisphaera</taxon>
    </lineage>
</organism>
<comment type="caution">
    <text evidence="9">The sequence shown here is derived from an EMBL/GenBank/DDBJ whole genome shotgun (WGS) entry which is preliminary data.</text>
</comment>
<feature type="domain" description="GGDEF" evidence="8">
    <location>
        <begin position="521"/>
        <end position="649"/>
    </location>
</feature>
<dbReference type="InterPro" id="IPR003018">
    <property type="entry name" value="GAF"/>
</dbReference>
<dbReference type="InterPro" id="IPR013654">
    <property type="entry name" value="PAS_2"/>
</dbReference>
<comment type="cofactor">
    <cofactor evidence="1">
        <name>Mg(2+)</name>
        <dbReference type="ChEBI" id="CHEBI:18420"/>
    </cofactor>
</comment>
<keyword evidence="10" id="KW-1185">Reference proteome</keyword>
<dbReference type="eggNOG" id="COG5001">
    <property type="taxonomic scope" value="Bacteria"/>
</dbReference>
<dbReference type="eggNOG" id="COG4251">
    <property type="taxonomic scope" value="Bacteria"/>
</dbReference>
<keyword evidence="4" id="KW-0157">Chromophore</keyword>
<keyword evidence="2" id="KW-0600">Photoreceptor protein</keyword>
<dbReference type="Gene3D" id="3.30.450.40">
    <property type="match status" value="1"/>
</dbReference>
<dbReference type="InterPro" id="IPR052163">
    <property type="entry name" value="DGC-Regulatory_Protein"/>
</dbReference>
<evidence type="ECO:0000256" key="6">
    <source>
        <dbReference type="SAM" id="Coils"/>
    </source>
</evidence>
<dbReference type="Pfam" id="PF00360">
    <property type="entry name" value="PHY"/>
    <property type="match status" value="1"/>
</dbReference>
<keyword evidence="9" id="KW-0808">Transferase</keyword>
<keyword evidence="9" id="KW-0418">Kinase</keyword>
<dbReference type="Pfam" id="PF00990">
    <property type="entry name" value="GGDEF"/>
    <property type="match status" value="1"/>
</dbReference>
<dbReference type="GO" id="GO:0009584">
    <property type="term" value="P:detection of visible light"/>
    <property type="evidence" value="ECO:0007669"/>
    <property type="project" value="InterPro"/>
</dbReference>
<dbReference type="PROSITE" id="PS50887">
    <property type="entry name" value="GGDEF"/>
    <property type="match status" value="1"/>
</dbReference>
<dbReference type="EC" id="2.7.13.3" evidence="9"/>
<dbReference type="InterPro" id="IPR029787">
    <property type="entry name" value="Nucleotide_cyclase"/>
</dbReference>
<keyword evidence="3" id="KW-0716">Sensory transduction</keyword>
<dbReference type="InterPro" id="IPR043128">
    <property type="entry name" value="Rev_trsase/Diguanyl_cyclase"/>
</dbReference>
<feature type="domain" description="Phytochrome chromophore attachment site" evidence="7">
    <location>
        <begin position="134"/>
        <end position="298"/>
    </location>
</feature>
<dbReference type="SUPFAM" id="SSF55781">
    <property type="entry name" value="GAF domain-like"/>
    <property type="match status" value="2"/>
</dbReference>
<evidence type="ECO:0000259" key="8">
    <source>
        <dbReference type="PROSITE" id="PS50887"/>
    </source>
</evidence>
<dbReference type="Pfam" id="PF08446">
    <property type="entry name" value="PAS_2"/>
    <property type="match status" value="1"/>
</dbReference>
<dbReference type="Gene3D" id="3.30.450.270">
    <property type="match status" value="1"/>
</dbReference>
<dbReference type="GO" id="GO:0004673">
    <property type="term" value="F:protein histidine kinase activity"/>
    <property type="evidence" value="ECO:0007669"/>
    <property type="project" value="UniProtKB-EC"/>
</dbReference>
<protein>
    <submittedName>
        <fullName evidence="9">Two-component system NarL family sensor histidine kinase UhpB protein</fullName>
        <ecNumber evidence="9">2.7.13.3</ecNumber>
    </submittedName>
</protein>
<dbReference type="InterPro" id="IPR016132">
    <property type="entry name" value="Phyto_chromo_attachment"/>
</dbReference>
<dbReference type="OrthoDB" id="9808408at2"/>
<dbReference type="InterPro" id="IPR013515">
    <property type="entry name" value="Phytochrome_cen-reg"/>
</dbReference>
<dbReference type="InterPro" id="IPR001294">
    <property type="entry name" value="Phytochrome"/>
</dbReference>
<dbReference type="STRING" id="1033802.SSPSH_002971"/>
<dbReference type="RefSeq" id="WP_006912426.1">
    <property type="nucleotide sequence ID" value="NZ_AFNV02000022.1"/>
</dbReference>
<proteinExistence type="predicted"/>
<evidence type="ECO:0000256" key="3">
    <source>
        <dbReference type="ARBA" id="ARBA00022606"/>
    </source>
</evidence>
<evidence type="ECO:0000256" key="2">
    <source>
        <dbReference type="ARBA" id="ARBA00022543"/>
    </source>
</evidence>
<reference evidence="9 10" key="2">
    <citation type="journal article" date="2013" name="PLoS ONE">
        <title>INDIGO - INtegrated Data Warehouse of MIcrobial GenOmes with Examples from the Red Sea Extremophiles.</title>
        <authorList>
            <person name="Alam I."/>
            <person name="Antunes A."/>
            <person name="Kamau A.A."/>
            <person name="Ba Alawi W."/>
            <person name="Kalkatawi M."/>
            <person name="Stingl U."/>
            <person name="Bajic V.B."/>
        </authorList>
    </citation>
    <scope>NUCLEOTIDE SEQUENCE [LARGE SCALE GENOMIC DNA]</scope>
    <source>
        <strain evidence="9 10">E1L3A</strain>
    </source>
</reference>
<dbReference type="InterPro" id="IPR043150">
    <property type="entry name" value="Phytochrome_PHY_sf"/>
</dbReference>
<gene>
    <name evidence="9" type="ORF">SSPSH_002971</name>
</gene>
<evidence type="ECO:0000313" key="9">
    <source>
        <dbReference type="EMBL" id="ERJ18194.1"/>
    </source>
</evidence>
<dbReference type="PANTHER" id="PTHR46663:SF2">
    <property type="entry name" value="GGDEF DOMAIN-CONTAINING PROTEIN"/>
    <property type="match status" value="1"/>
</dbReference>
<dbReference type="EMBL" id="AFNV02000022">
    <property type="protein sequence ID" value="ERJ18194.1"/>
    <property type="molecule type" value="Genomic_DNA"/>
</dbReference>
<sequence length="649" mass="71760">MNPAVVADCKQGALHLIGALQPLGALVGVCIDSGRVEYCSANIAEWLGHTPDAVLGRAAVDVFGHSWAALERLAQSSAGNRIGQVELAAPVTAVAHQRGRHYVLEFEPAACAAPTWWDEAARIDFIAKLSRAHTPKDVAGVLTSTIAECTGYDRVMVYRFLEDWDGEVIDQCCKPGIEGFLGLRFPAHDIPENARRLYTLNWQRIIADTESENVELYATPDVHEPLDLTFSMLRAVHPVHIQYLRNMGIRGSFSVSLLVDGVLWGLVTCHDYAGKALNSIERLAFEEMARVACLHLTNICRLELESLRSILRERLAVMSRALDPAAEQPKQLLVGQLAALQDLLEADGIRLRWGNEEHCQGDLPNPAGLAVLDAWLIENDRPHFDVLPIELRQNDSVCRYAAGVLNMYISPNCELLAVRKEEIQKITWAGKQADPDAAPSPALTPRSSFAAWSQNVRYRAKRWADATLEIAEELRAALAEYRQAARHKELAYLDPLTGLANRYAFEQGMADRMSHCQRTGERFALHMLDLDRFKPINDTYGHVAGDELLKSIAERMKALARREDLVARLGGDEFAIIEWHVADDGDASAQAARMVEAIGEPVMFGEHGLQVSASMGTAIFPTDAQHATALSEYADRALYLAKAGQRRRA</sequence>
<keyword evidence="6" id="KW-0175">Coiled coil</keyword>
<feature type="coiled-coil region" evidence="6">
    <location>
        <begin position="464"/>
        <end position="491"/>
    </location>
</feature>
<dbReference type="CDD" id="cd01949">
    <property type="entry name" value="GGDEF"/>
    <property type="match status" value="1"/>
</dbReference>
<evidence type="ECO:0000256" key="4">
    <source>
        <dbReference type="ARBA" id="ARBA00022991"/>
    </source>
</evidence>
<dbReference type="GO" id="GO:0009881">
    <property type="term" value="F:photoreceptor activity"/>
    <property type="evidence" value="ECO:0007669"/>
    <property type="project" value="UniProtKB-KW"/>
</dbReference>
<dbReference type="AlphaFoldDB" id="U2FPX0"/>
<dbReference type="GO" id="GO:0006355">
    <property type="term" value="P:regulation of DNA-templated transcription"/>
    <property type="evidence" value="ECO:0007669"/>
    <property type="project" value="InterPro"/>
</dbReference>
<dbReference type="SMART" id="SM00267">
    <property type="entry name" value="GGDEF"/>
    <property type="match status" value="1"/>
</dbReference>